<keyword evidence="12" id="KW-0234">DNA repair</keyword>
<dbReference type="EMBL" id="KE346360">
    <property type="protein sequence ID" value="KJE88611.1"/>
    <property type="molecule type" value="Genomic_DNA"/>
</dbReference>
<dbReference type="Proteomes" id="UP000008743">
    <property type="component" value="Unassembled WGS sequence"/>
</dbReference>
<dbReference type="EC" id="2.3.2.27" evidence="5"/>
<feature type="compositionally biased region" description="Acidic residues" evidence="16">
    <location>
        <begin position="10"/>
        <end position="24"/>
    </location>
</feature>
<dbReference type="PANTHER" id="PTHR16047:SF7">
    <property type="entry name" value="E3 UBIQUITIN-PROTEIN LIGASE RFWD3"/>
    <property type="match status" value="1"/>
</dbReference>
<feature type="region of interest" description="Disordered" evidence="16">
    <location>
        <begin position="1"/>
        <end position="203"/>
    </location>
</feature>
<dbReference type="PANTHER" id="PTHR16047">
    <property type="entry name" value="RFWD3 PROTEIN"/>
    <property type="match status" value="1"/>
</dbReference>
<evidence type="ECO:0000313" key="18">
    <source>
        <dbReference type="EMBL" id="KJE88611.1"/>
    </source>
</evidence>
<gene>
    <name evidence="18" type="ORF">CAOG_000241</name>
</gene>
<dbReference type="InterPro" id="IPR015943">
    <property type="entry name" value="WD40/YVTN_repeat-like_dom_sf"/>
</dbReference>
<evidence type="ECO:0000256" key="14">
    <source>
        <dbReference type="PROSITE-ProRule" id="PRU00175"/>
    </source>
</evidence>
<keyword evidence="10" id="KW-0227">DNA damage</keyword>
<dbReference type="EMBL" id="KE346360">
    <property type="protein sequence ID" value="KJE88612.1"/>
    <property type="molecule type" value="Genomic_DNA"/>
</dbReference>
<feature type="coiled-coil region" evidence="15">
    <location>
        <begin position="447"/>
        <end position="509"/>
    </location>
</feature>
<dbReference type="SUPFAM" id="SSF57850">
    <property type="entry name" value="RING/U-box"/>
    <property type="match status" value="1"/>
</dbReference>
<evidence type="ECO:0000256" key="8">
    <source>
        <dbReference type="ARBA" id="ARBA00022679"/>
    </source>
</evidence>
<evidence type="ECO:0000256" key="10">
    <source>
        <dbReference type="ARBA" id="ARBA00022763"/>
    </source>
</evidence>
<evidence type="ECO:0000256" key="13">
    <source>
        <dbReference type="ARBA" id="ARBA00023242"/>
    </source>
</evidence>
<dbReference type="AlphaFoldDB" id="A0A0D2U0B0"/>
<evidence type="ECO:0000259" key="17">
    <source>
        <dbReference type="PROSITE" id="PS50089"/>
    </source>
</evidence>
<evidence type="ECO:0000313" key="19">
    <source>
        <dbReference type="Proteomes" id="UP000008743"/>
    </source>
</evidence>
<evidence type="ECO:0000256" key="9">
    <source>
        <dbReference type="ARBA" id="ARBA00022737"/>
    </source>
</evidence>
<proteinExistence type="predicted"/>
<evidence type="ECO:0000256" key="5">
    <source>
        <dbReference type="ARBA" id="ARBA00012483"/>
    </source>
</evidence>
<dbReference type="InterPro" id="IPR013083">
    <property type="entry name" value="Znf_RING/FYVE/PHD"/>
</dbReference>
<comment type="pathway">
    <text evidence="4">Protein modification; protein ubiquitination.</text>
</comment>
<dbReference type="InParanoid" id="A0A0D2U0B0"/>
<evidence type="ECO:0000256" key="12">
    <source>
        <dbReference type="ARBA" id="ARBA00023204"/>
    </source>
</evidence>
<feature type="compositionally biased region" description="Low complexity" evidence="16">
    <location>
        <begin position="69"/>
        <end position="82"/>
    </location>
</feature>
<comment type="catalytic activity">
    <reaction evidence="1">
        <text>S-ubiquitinyl-[E2 ubiquitin-conjugating enzyme]-L-cysteine + [acceptor protein]-L-lysine = [E2 ubiquitin-conjugating enzyme]-L-cysteine + N(6)-ubiquitinyl-[acceptor protein]-L-lysine.</text>
        <dbReference type="EC" id="2.3.2.27"/>
    </reaction>
</comment>
<dbReference type="GO" id="GO:0016567">
    <property type="term" value="P:protein ubiquitination"/>
    <property type="evidence" value="ECO:0007669"/>
    <property type="project" value="InterPro"/>
</dbReference>
<dbReference type="OrthoDB" id="5600418at2759"/>
<dbReference type="GO" id="GO:0005634">
    <property type="term" value="C:nucleus"/>
    <property type="evidence" value="ECO:0007669"/>
    <property type="project" value="InterPro"/>
</dbReference>
<dbReference type="Pfam" id="PF13639">
    <property type="entry name" value="zf-RING_2"/>
    <property type="match status" value="1"/>
</dbReference>
<evidence type="ECO:0000256" key="11">
    <source>
        <dbReference type="ARBA" id="ARBA00022786"/>
    </source>
</evidence>
<dbReference type="eggNOG" id="KOG1645">
    <property type="taxonomic scope" value="Eukaryota"/>
</dbReference>
<reference evidence="19" key="2">
    <citation type="submission" date="2011-02" db="EMBL/GenBank/DDBJ databases">
        <title>The Genome Sequence of Capsaspora owczarzaki ATCC 30864.</title>
        <authorList>
            <person name="Russ C."/>
            <person name="Cuomo C."/>
            <person name="Burger G."/>
            <person name="Gray M.W."/>
            <person name="Holland P.W.H."/>
            <person name="King N."/>
            <person name="Lang F.B.F."/>
            <person name="Roger A.J."/>
            <person name="Ruiz-Trillo I."/>
            <person name="Young S.K."/>
            <person name="Zeng Q."/>
            <person name="Gargeya S."/>
            <person name="Alvarado L."/>
            <person name="Berlin A."/>
            <person name="Chapman S.B."/>
            <person name="Chen Z."/>
            <person name="Freedman E."/>
            <person name="Gellesch M."/>
            <person name="Goldberg J."/>
            <person name="Griggs A."/>
            <person name="Gujja S."/>
            <person name="Heilman E."/>
            <person name="Heiman D."/>
            <person name="Howarth C."/>
            <person name="Mehta T."/>
            <person name="Neiman D."/>
            <person name="Pearson M."/>
            <person name="Roberts A."/>
            <person name="Saif S."/>
            <person name="Shea T."/>
            <person name="Shenoy N."/>
            <person name="Sisk P."/>
            <person name="Stolte C."/>
            <person name="Sykes S."/>
            <person name="White J."/>
            <person name="Yandava C."/>
            <person name="Haas B."/>
            <person name="Nusbaum C."/>
            <person name="Birren B."/>
        </authorList>
    </citation>
    <scope>NUCLEOTIDE SEQUENCE</scope>
    <source>
        <strain evidence="19">ATCC 30864</strain>
    </source>
</reference>
<keyword evidence="14" id="KW-0479">Metal-binding</keyword>
<dbReference type="GO" id="GO:0061630">
    <property type="term" value="F:ubiquitin protein ligase activity"/>
    <property type="evidence" value="ECO:0007669"/>
    <property type="project" value="UniProtKB-EC"/>
</dbReference>
<evidence type="ECO:0000256" key="1">
    <source>
        <dbReference type="ARBA" id="ARBA00000900"/>
    </source>
</evidence>
<feature type="compositionally biased region" description="Acidic residues" evidence="16">
    <location>
        <begin position="134"/>
        <end position="145"/>
    </location>
</feature>
<keyword evidence="14" id="KW-0862">Zinc</keyword>
<accession>A0A0D2U0B0</accession>
<dbReference type="SMART" id="SM00184">
    <property type="entry name" value="RING"/>
    <property type="match status" value="1"/>
</dbReference>
<dbReference type="InterPro" id="IPR001680">
    <property type="entry name" value="WD40_rpt"/>
</dbReference>
<keyword evidence="7" id="KW-0853">WD repeat</keyword>
<keyword evidence="14" id="KW-0863">Zinc-finger</keyword>
<dbReference type="Pfam" id="PF23419">
    <property type="entry name" value="WD40_RFWD3"/>
    <property type="match status" value="1"/>
</dbReference>
<evidence type="ECO:0000256" key="2">
    <source>
        <dbReference type="ARBA" id="ARBA00004322"/>
    </source>
</evidence>
<dbReference type="PROSITE" id="PS50089">
    <property type="entry name" value="ZF_RING_2"/>
    <property type="match status" value="1"/>
</dbReference>
<feature type="compositionally biased region" description="Basic and acidic residues" evidence="16">
    <location>
        <begin position="28"/>
        <end position="66"/>
    </location>
</feature>
<dbReference type="STRING" id="595528.A0A0D2U0B0"/>
<keyword evidence="6" id="KW-0963">Cytoplasm</keyword>
<dbReference type="GO" id="GO:0008270">
    <property type="term" value="F:zinc ion binding"/>
    <property type="evidence" value="ECO:0007669"/>
    <property type="project" value="UniProtKB-KW"/>
</dbReference>
<name>A0A0D2U0B0_CAPO3</name>
<dbReference type="Gene3D" id="2.130.10.10">
    <property type="entry name" value="YVTN repeat-like/Quinoprotein amine dehydrogenase"/>
    <property type="match status" value="1"/>
</dbReference>
<keyword evidence="9" id="KW-0677">Repeat</keyword>
<dbReference type="CDD" id="cd16450">
    <property type="entry name" value="mRING-C3HGC3_RFWD3"/>
    <property type="match status" value="1"/>
</dbReference>
<dbReference type="SUPFAM" id="SSF50978">
    <property type="entry name" value="WD40 repeat-like"/>
    <property type="match status" value="1"/>
</dbReference>
<dbReference type="Gene3D" id="3.30.40.10">
    <property type="entry name" value="Zinc/RING finger domain, C3HC4 (zinc finger)"/>
    <property type="match status" value="1"/>
</dbReference>
<organism evidence="18 19">
    <name type="scientific">Capsaspora owczarzaki (strain ATCC 30864)</name>
    <dbReference type="NCBI Taxonomy" id="595528"/>
    <lineage>
        <taxon>Eukaryota</taxon>
        <taxon>Filasterea</taxon>
        <taxon>Capsaspora</taxon>
    </lineage>
</organism>
<dbReference type="InterPro" id="IPR036322">
    <property type="entry name" value="WD40_repeat_dom_sf"/>
</dbReference>
<feature type="compositionally biased region" description="Acidic residues" evidence="16">
    <location>
        <begin position="151"/>
        <end position="163"/>
    </location>
</feature>
<keyword evidence="11" id="KW-0833">Ubl conjugation pathway</keyword>
<dbReference type="InterPro" id="IPR037381">
    <property type="entry name" value="RFWD3"/>
</dbReference>
<feature type="domain" description="RING-type" evidence="17">
    <location>
        <begin position="380"/>
        <end position="423"/>
    </location>
</feature>
<sequence>MSHLRGAPELDPDGQDTECDEMDGLDGLLHEHEEDSADREARPLLKRARVGDDRDRRDEQWSRHGCQDAATAAAARASTRTAHGTFIVSSSSSSSSLGGHGGETDETTLIEEQQRAVSLFSRQTIPATSREPEHEDADEDAELPELSETQDRDDDDDPSEQQELEQRAMLDSSPSQNIQVVSDSPVVAAVQPEMPTSSAPRRHPLVVFGLSTQPGEPEPPVAVVNRSRREMGRPGSPPSAAALADEDSAVFHTPVAVRRREHTLRNSLAAGEPDSAAHFRSPAAHVSSPIRRTTATDAAAVHPPGIDFVMQLEQQDPPIQPSPARSSDDFQSPIAAMKRPHAQAFAAVPTRPKPAEAARLSPVPHGNSNLAELVQESQTCSICFESWSNSGLHRIVALKCGHLFGKNCIETWLKSAEKCPECNGRAKKADVRILIAKTLIAIDTTERDRALRHLEDERKERTRAQQSEARATVQSAMFRAEVERLGKLVSAQREREEELLRRIAALQSQGGQALSHDAAALGTSSTPVRSLFSRCAPVIAATTPVQESSSSSISSSISKATVDGSWTPGRVSSSSVGEAALAFGTAEVVVSKCLAAPPSVQSTAIPPPELAETTEKAADDFDEFDVEPGTDALFSRALDDVTAPKATAALQQSSRSHAADSMAAPPPLNNPPPAGFQYKTTIPVCKNGSGRIAGFDSVNGVLGISKQGNPPFGPGHGILKLSTIDMTFSHSEFVGIHNDTIRDFKFSERPNSLVLTASADKTVKLSSLKTNSVVLTYQVNGPAWACAWNTDVEHILYAGLQSGSTLVFDIRNTRGPVSSFSPSKVPIISLHYSSAKNGLTHTTEGASVDHALPSSLLIGTLRGPWICDMPLDASRASESDGGQLQARPALSEGDLSGSACSWSYVHRETRTWLASLRPSPQRPHVRHMISVLMLWGGGLCLAFCFDASMEERDLWPFSLLGMRDAAEFVVPFTTVCLPSVGRISLTLWCACELACGGCWTCTYAILDLQTQLCHACSFERAPSKCYSVGPRYCPIPPSLGCYL</sequence>
<protein>
    <recommendedName>
        <fullName evidence="5">RING-type E3 ubiquitin transferase</fullName>
        <ecNumber evidence="5">2.3.2.27</ecNumber>
    </recommendedName>
</protein>
<evidence type="ECO:0000256" key="7">
    <source>
        <dbReference type="ARBA" id="ARBA00022574"/>
    </source>
</evidence>
<dbReference type="GO" id="GO:0036297">
    <property type="term" value="P:interstrand cross-link repair"/>
    <property type="evidence" value="ECO:0007669"/>
    <property type="project" value="InterPro"/>
</dbReference>
<dbReference type="InterPro" id="IPR056527">
    <property type="entry name" value="WD40_RFWD3"/>
</dbReference>
<evidence type="ECO:0000256" key="6">
    <source>
        <dbReference type="ARBA" id="ARBA00022490"/>
    </source>
</evidence>
<evidence type="ECO:0000256" key="4">
    <source>
        <dbReference type="ARBA" id="ARBA00004906"/>
    </source>
</evidence>
<comment type="subcellular location">
    <subcellularLocation>
        <location evidence="3">Cytoplasm</location>
    </subcellularLocation>
    <subcellularLocation>
        <location evidence="2">Nucleus</location>
        <location evidence="2">PML body</location>
    </subcellularLocation>
</comment>
<evidence type="ECO:0000256" key="16">
    <source>
        <dbReference type="SAM" id="MobiDB-lite"/>
    </source>
</evidence>
<reference evidence="18" key="1">
    <citation type="submission" date="2011-02" db="EMBL/GenBank/DDBJ databases">
        <title>The Genome Sequence of Capsaspora owczarzaki ATCC 30864.</title>
        <authorList>
            <consortium name="The Broad Institute Genome Sequencing Platform"/>
            <person name="Russ C."/>
            <person name="Cuomo C."/>
            <person name="Burger G."/>
            <person name="Gray M.W."/>
            <person name="Holland P.W.H."/>
            <person name="King N."/>
            <person name="Lang F.B.F."/>
            <person name="Roger A.J."/>
            <person name="Ruiz-Trillo I."/>
            <person name="Young S.K."/>
            <person name="Zeng Q."/>
            <person name="Gargeya S."/>
            <person name="Alvarado L."/>
            <person name="Berlin A."/>
            <person name="Chapman S.B."/>
            <person name="Chen Z."/>
            <person name="Freedman E."/>
            <person name="Gellesch M."/>
            <person name="Goldberg J."/>
            <person name="Griggs A."/>
            <person name="Gujja S."/>
            <person name="Heilman E."/>
            <person name="Heiman D."/>
            <person name="Howarth C."/>
            <person name="Mehta T."/>
            <person name="Neiman D."/>
            <person name="Pearson M."/>
            <person name="Roberts A."/>
            <person name="Saif S."/>
            <person name="Shea T."/>
            <person name="Shenoy N."/>
            <person name="Sisk P."/>
            <person name="Stolte C."/>
            <person name="Sykes S."/>
            <person name="White J."/>
            <person name="Yandava C."/>
            <person name="Haas B."/>
            <person name="Nusbaum C."/>
            <person name="Birren B."/>
        </authorList>
    </citation>
    <scope>NUCLEOTIDE SEQUENCE</scope>
    <source>
        <strain evidence="18">ATCC 30864</strain>
    </source>
</reference>
<keyword evidence="15" id="KW-0175">Coiled coil</keyword>
<feature type="region of interest" description="Disordered" evidence="16">
    <location>
        <begin position="646"/>
        <end position="668"/>
    </location>
</feature>
<keyword evidence="8" id="KW-0808">Transferase</keyword>
<evidence type="ECO:0000256" key="3">
    <source>
        <dbReference type="ARBA" id="ARBA00004496"/>
    </source>
</evidence>
<dbReference type="InterPro" id="IPR001841">
    <property type="entry name" value="Znf_RING"/>
</dbReference>
<evidence type="ECO:0000256" key="15">
    <source>
        <dbReference type="SAM" id="Coils"/>
    </source>
</evidence>
<dbReference type="SMART" id="SM00320">
    <property type="entry name" value="WD40"/>
    <property type="match status" value="2"/>
</dbReference>
<feature type="compositionally biased region" description="Polar residues" evidence="16">
    <location>
        <begin position="172"/>
        <end position="182"/>
    </location>
</feature>
<keyword evidence="13" id="KW-0539">Nucleus</keyword>
<keyword evidence="19" id="KW-1185">Reference proteome</keyword>
<dbReference type="GO" id="GO:0005737">
    <property type="term" value="C:cytoplasm"/>
    <property type="evidence" value="ECO:0007669"/>
    <property type="project" value="UniProtKB-SubCell"/>
</dbReference>